<feature type="compositionally biased region" description="Low complexity" evidence="1">
    <location>
        <begin position="214"/>
        <end position="226"/>
    </location>
</feature>
<dbReference type="Proteomes" id="UP001231189">
    <property type="component" value="Unassembled WGS sequence"/>
</dbReference>
<feature type="region of interest" description="Disordered" evidence="1">
    <location>
        <begin position="289"/>
        <end position="325"/>
    </location>
</feature>
<feature type="compositionally biased region" description="Acidic residues" evidence="1">
    <location>
        <begin position="184"/>
        <end position="195"/>
    </location>
</feature>
<protein>
    <recommendedName>
        <fullName evidence="2">Transposase (putative) gypsy type domain-containing protein</fullName>
    </recommendedName>
</protein>
<sequence length="576" mass="64626">MISPQWSFMKDSVTPKPDSDERVLTKAWVERGLSLPCSEFFLSVLTTYGLQPHNICPNSYLLLSNFVTLCEGHLGIRPDIRLRKFFFRVKKETKDKAMVNCGSMNFMLRPGRMYPPHSSHESVRYWNAGWFYVKNIPVPGVHEGLPKFINKPLEELDSWSLIPLDTLAEEYFRAVLRVPTSAEGAEEVPEDDDKEEEKAPKRAAPRPAKRPRAKVSGSEAGASGEASAKKAKIKPPPLDSKKAERERLKLLANAGKGSRRQIPGVTSQKAPASQVNTQKQITKYLRASPVVPPITPTPPNTSHPTPHAPPHEAQHSPDPAAQAPPKIIPDLLGSMMNNAWGKADAESSEIQLDKKEIGDFFDHLLITRKEQQALHYELNKNISLQRRVTLSHAEDIQAGKERIAELEQQLAEAQEPLGYEEDRCNKFPREDLIRLAGDDYNDLISASRNICHNLNIKDSRTCDIRGLIKRMDLLPELVADLQALSSRGAAQMALTMCLAHSLGLDIDLATTGVPPNADVDALLDACSGYDTRIARRTRHDQFFERWFFRLTKSSNQNMPRSKQRRHDPPDLAMKAK</sequence>
<evidence type="ECO:0000256" key="1">
    <source>
        <dbReference type="SAM" id="MobiDB-lite"/>
    </source>
</evidence>
<dbReference type="InterPro" id="IPR007321">
    <property type="entry name" value="Transposase_28"/>
</dbReference>
<dbReference type="AlphaFoldDB" id="A0AAD8TKB9"/>
<evidence type="ECO:0000259" key="2">
    <source>
        <dbReference type="Pfam" id="PF04195"/>
    </source>
</evidence>
<dbReference type="EMBL" id="JAUUTY010000002">
    <property type="protein sequence ID" value="KAK1683397.1"/>
    <property type="molecule type" value="Genomic_DNA"/>
</dbReference>
<feature type="region of interest" description="Disordered" evidence="1">
    <location>
        <begin position="182"/>
        <end position="277"/>
    </location>
</feature>
<accession>A0AAD8TKB9</accession>
<dbReference type="PANTHER" id="PTHR33026:SF7">
    <property type="entry name" value="OS03G0100275 PROTEIN"/>
    <property type="match status" value="1"/>
</dbReference>
<feature type="compositionally biased region" description="Basic residues" evidence="1">
    <location>
        <begin position="201"/>
        <end position="213"/>
    </location>
</feature>
<name>A0AAD8TKB9_LOLMU</name>
<comment type="caution">
    <text evidence="3">The sequence shown here is derived from an EMBL/GenBank/DDBJ whole genome shotgun (WGS) entry which is preliminary data.</text>
</comment>
<feature type="compositionally biased region" description="Basic and acidic residues" evidence="1">
    <location>
        <begin position="239"/>
        <end position="249"/>
    </location>
</feature>
<dbReference type="Pfam" id="PF04195">
    <property type="entry name" value="Transposase_28"/>
    <property type="match status" value="1"/>
</dbReference>
<feature type="domain" description="Transposase (putative) gypsy type" evidence="2">
    <location>
        <begin position="24"/>
        <end position="90"/>
    </location>
</feature>
<proteinExistence type="predicted"/>
<keyword evidence="4" id="KW-1185">Reference proteome</keyword>
<reference evidence="3" key="1">
    <citation type="submission" date="2023-07" db="EMBL/GenBank/DDBJ databases">
        <title>A chromosome-level genome assembly of Lolium multiflorum.</title>
        <authorList>
            <person name="Chen Y."/>
            <person name="Copetti D."/>
            <person name="Kolliker R."/>
            <person name="Studer B."/>
        </authorList>
    </citation>
    <scope>NUCLEOTIDE SEQUENCE</scope>
    <source>
        <strain evidence="3">02402/16</strain>
        <tissue evidence="3">Leaf</tissue>
    </source>
</reference>
<evidence type="ECO:0000313" key="3">
    <source>
        <dbReference type="EMBL" id="KAK1683397.1"/>
    </source>
</evidence>
<evidence type="ECO:0000313" key="4">
    <source>
        <dbReference type="Proteomes" id="UP001231189"/>
    </source>
</evidence>
<feature type="compositionally biased region" description="Pro residues" evidence="1">
    <location>
        <begin position="290"/>
        <end position="301"/>
    </location>
</feature>
<organism evidence="3 4">
    <name type="scientific">Lolium multiflorum</name>
    <name type="common">Italian ryegrass</name>
    <name type="synonym">Lolium perenne subsp. multiflorum</name>
    <dbReference type="NCBI Taxonomy" id="4521"/>
    <lineage>
        <taxon>Eukaryota</taxon>
        <taxon>Viridiplantae</taxon>
        <taxon>Streptophyta</taxon>
        <taxon>Embryophyta</taxon>
        <taxon>Tracheophyta</taxon>
        <taxon>Spermatophyta</taxon>
        <taxon>Magnoliopsida</taxon>
        <taxon>Liliopsida</taxon>
        <taxon>Poales</taxon>
        <taxon>Poaceae</taxon>
        <taxon>BOP clade</taxon>
        <taxon>Pooideae</taxon>
        <taxon>Poodae</taxon>
        <taxon>Poeae</taxon>
        <taxon>Poeae Chloroplast Group 2 (Poeae type)</taxon>
        <taxon>Loliodinae</taxon>
        <taxon>Loliinae</taxon>
        <taxon>Lolium</taxon>
    </lineage>
</organism>
<feature type="region of interest" description="Disordered" evidence="1">
    <location>
        <begin position="554"/>
        <end position="576"/>
    </location>
</feature>
<gene>
    <name evidence="3" type="ORF">QYE76_044245</name>
</gene>
<feature type="compositionally biased region" description="Polar residues" evidence="1">
    <location>
        <begin position="264"/>
        <end position="277"/>
    </location>
</feature>
<dbReference type="PANTHER" id="PTHR33026">
    <property type="entry name" value="OS06G0360600 PROTEIN"/>
    <property type="match status" value="1"/>
</dbReference>